<keyword evidence="2" id="KW-1185">Reference proteome</keyword>
<name>A0A5B7ILA6_PORTR</name>
<evidence type="ECO:0000313" key="2">
    <source>
        <dbReference type="Proteomes" id="UP000324222"/>
    </source>
</evidence>
<organism evidence="1 2">
    <name type="scientific">Portunus trituberculatus</name>
    <name type="common">Swimming crab</name>
    <name type="synonym">Neptunus trituberculatus</name>
    <dbReference type="NCBI Taxonomy" id="210409"/>
    <lineage>
        <taxon>Eukaryota</taxon>
        <taxon>Metazoa</taxon>
        <taxon>Ecdysozoa</taxon>
        <taxon>Arthropoda</taxon>
        <taxon>Crustacea</taxon>
        <taxon>Multicrustacea</taxon>
        <taxon>Malacostraca</taxon>
        <taxon>Eumalacostraca</taxon>
        <taxon>Eucarida</taxon>
        <taxon>Decapoda</taxon>
        <taxon>Pleocyemata</taxon>
        <taxon>Brachyura</taxon>
        <taxon>Eubrachyura</taxon>
        <taxon>Portunoidea</taxon>
        <taxon>Portunidae</taxon>
        <taxon>Portuninae</taxon>
        <taxon>Portunus</taxon>
    </lineage>
</organism>
<proteinExistence type="predicted"/>
<dbReference type="AlphaFoldDB" id="A0A5B7ILA6"/>
<reference evidence="1 2" key="1">
    <citation type="submission" date="2019-05" db="EMBL/GenBank/DDBJ databases">
        <title>Another draft genome of Portunus trituberculatus and its Hox gene families provides insights of decapod evolution.</title>
        <authorList>
            <person name="Jeong J.-H."/>
            <person name="Song I."/>
            <person name="Kim S."/>
            <person name="Choi T."/>
            <person name="Kim D."/>
            <person name="Ryu S."/>
            <person name="Kim W."/>
        </authorList>
    </citation>
    <scope>NUCLEOTIDE SEQUENCE [LARGE SCALE GENOMIC DNA]</scope>
    <source>
        <tissue evidence="1">Muscle</tissue>
    </source>
</reference>
<sequence length="115" mass="13277">MCFSSSSETICDISRDLFDNHHHHHHYHHHRHAPTAVVAVGGSNMYSTQDCSEPHLSTLQNFYHYISLHLVNCRAAQLVKESFRMIRVQETLCSKHDQKWNVKVSRGTPGNQILE</sequence>
<accession>A0A5B7ILA6</accession>
<gene>
    <name evidence="1" type="ORF">E2C01_077828</name>
</gene>
<evidence type="ECO:0000313" key="1">
    <source>
        <dbReference type="EMBL" id="MPC83135.1"/>
    </source>
</evidence>
<comment type="caution">
    <text evidence="1">The sequence shown here is derived from an EMBL/GenBank/DDBJ whole genome shotgun (WGS) entry which is preliminary data.</text>
</comment>
<protein>
    <submittedName>
        <fullName evidence="1">Uncharacterized protein</fullName>
    </submittedName>
</protein>
<dbReference type="EMBL" id="VSRR010061626">
    <property type="protein sequence ID" value="MPC83135.1"/>
    <property type="molecule type" value="Genomic_DNA"/>
</dbReference>
<dbReference type="Proteomes" id="UP000324222">
    <property type="component" value="Unassembled WGS sequence"/>
</dbReference>